<gene>
    <name evidence="1" type="ORF">GURASL_25200</name>
</gene>
<evidence type="ECO:0008006" key="3">
    <source>
        <dbReference type="Google" id="ProtNLM"/>
    </source>
</evidence>
<name>A0ABN6VVM8_9BACT</name>
<evidence type="ECO:0000313" key="1">
    <source>
        <dbReference type="EMBL" id="BDV43597.1"/>
    </source>
</evidence>
<protein>
    <recommendedName>
        <fullName evidence="3">Periplasmic heavy metal sensor</fullName>
    </recommendedName>
</protein>
<organism evidence="1 2">
    <name type="scientific">Geotalea uraniireducens</name>
    <dbReference type="NCBI Taxonomy" id="351604"/>
    <lineage>
        <taxon>Bacteria</taxon>
        <taxon>Pseudomonadati</taxon>
        <taxon>Thermodesulfobacteriota</taxon>
        <taxon>Desulfuromonadia</taxon>
        <taxon>Geobacterales</taxon>
        <taxon>Geobacteraceae</taxon>
        <taxon>Geotalea</taxon>
    </lineage>
</organism>
<evidence type="ECO:0000313" key="2">
    <source>
        <dbReference type="Proteomes" id="UP001317705"/>
    </source>
</evidence>
<dbReference type="Proteomes" id="UP001317705">
    <property type="component" value="Chromosome"/>
</dbReference>
<proteinExistence type="predicted"/>
<reference evidence="1 2" key="1">
    <citation type="submission" date="2022-12" db="EMBL/GenBank/DDBJ databases">
        <title>Polyphasic characterization of Geotalea uranireducens NIT-SL11 newly isolated from a complex of sewage sludge and microbially reduced graphene oxide.</title>
        <authorList>
            <person name="Xie L."/>
            <person name="Yoshida N."/>
            <person name="Meng L."/>
        </authorList>
    </citation>
    <scope>NUCLEOTIDE SEQUENCE [LARGE SCALE GENOMIC DNA]</scope>
    <source>
        <strain evidence="1 2">NIT-SL11</strain>
    </source>
</reference>
<dbReference type="EMBL" id="AP027151">
    <property type="protein sequence ID" value="BDV43597.1"/>
    <property type="molecule type" value="Genomic_DNA"/>
</dbReference>
<keyword evidence="2" id="KW-1185">Reference proteome</keyword>
<accession>A0ABN6VVM8</accession>
<dbReference type="RefSeq" id="WP_281999724.1">
    <property type="nucleotide sequence ID" value="NZ_AP027151.1"/>
</dbReference>
<sequence length="131" mass="14474">MKKWRLWCGISLVFLAGVGVGAAGTGLYVRHAVQSIVEEGPPAMTRLVMKKLTRELELSGAQQAEVGQIVRETQAQLQELRRRNRPETSRIIAAGMARMKADLSPAQGAKLDALYEKLTARWSVRDNTTGR</sequence>